<evidence type="ECO:0000313" key="6">
    <source>
        <dbReference type="EMBL" id="MBB3065235.1"/>
    </source>
</evidence>
<dbReference type="Proteomes" id="UP000581135">
    <property type="component" value="Unassembled WGS sequence"/>
</dbReference>
<dbReference type="InterPro" id="IPR005119">
    <property type="entry name" value="LysR_subst-bd"/>
</dbReference>
<dbReference type="SUPFAM" id="SSF46785">
    <property type="entry name" value="Winged helix' DNA-binding domain"/>
    <property type="match status" value="1"/>
</dbReference>
<protein>
    <submittedName>
        <fullName evidence="6">DNA-binding transcriptional LysR family regulator</fullName>
    </submittedName>
</protein>
<name>A0A839SW97_9PROT</name>
<dbReference type="PANTHER" id="PTHR30537:SF74">
    <property type="entry name" value="HTH-TYPE TRANSCRIPTIONAL REGULATOR TRPI"/>
    <property type="match status" value="1"/>
</dbReference>
<keyword evidence="4" id="KW-0804">Transcription</keyword>
<dbReference type="GO" id="GO:0006351">
    <property type="term" value="P:DNA-templated transcription"/>
    <property type="evidence" value="ECO:0007669"/>
    <property type="project" value="TreeGrafter"/>
</dbReference>
<dbReference type="InterPro" id="IPR036390">
    <property type="entry name" value="WH_DNA-bd_sf"/>
</dbReference>
<dbReference type="Pfam" id="PF00126">
    <property type="entry name" value="HTH_1"/>
    <property type="match status" value="1"/>
</dbReference>
<organism evidence="6 7">
    <name type="scientific">Limibacillus halophilus</name>
    <dbReference type="NCBI Taxonomy" id="1579333"/>
    <lineage>
        <taxon>Bacteria</taxon>
        <taxon>Pseudomonadati</taxon>
        <taxon>Pseudomonadota</taxon>
        <taxon>Alphaproteobacteria</taxon>
        <taxon>Rhodospirillales</taxon>
        <taxon>Rhodovibrionaceae</taxon>
        <taxon>Limibacillus</taxon>
    </lineage>
</organism>
<dbReference type="GO" id="GO:0043565">
    <property type="term" value="F:sequence-specific DNA binding"/>
    <property type="evidence" value="ECO:0007669"/>
    <property type="project" value="TreeGrafter"/>
</dbReference>
<evidence type="ECO:0000313" key="7">
    <source>
        <dbReference type="Proteomes" id="UP000581135"/>
    </source>
</evidence>
<evidence type="ECO:0000256" key="2">
    <source>
        <dbReference type="ARBA" id="ARBA00023015"/>
    </source>
</evidence>
<accession>A0A839SW97</accession>
<dbReference type="PANTHER" id="PTHR30537">
    <property type="entry name" value="HTH-TYPE TRANSCRIPTIONAL REGULATOR"/>
    <property type="match status" value="1"/>
</dbReference>
<keyword evidence="3 6" id="KW-0238">DNA-binding</keyword>
<gene>
    <name evidence="6" type="ORF">FHR98_001514</name>
</gene>
<dbReference type="InterPro" id="IPR058163">
    <property type="entry name" value="LysR-type_TF_proteobact-type"/>
</dbReference>
<dbReference type="EMBL" id="JACHXA010000003">
    <property type="protein sequence ID" value="MBB3065235.1"/>
    <property type="molecule type" value="Genomic_DNA"/>
</dbReference>
<keyword evidence="7" id="KW-1185">Reference proteome</keyword>
<evidence type="ECO:0000256" key="3">
    <source>
        <dbReference type="ARBA" id="ARBA00023125"/>
    </source>
</evidence>
<comment type="caution">
    <text evidence="6">The sequence shown here is derived from an EMBL/GenBank/DDBJ whole genome shotgun (WGS) entry which is preliminary data.</text>
</comment>
<evidence type="ECO:0000259" key="5">
    <source>
        <dbReference type="PROSITE" id="PS50931"/>
    </source>
</evidence>
<dbReference type="Pfam" id="PF03466">
    <property type="entry name" value="LysR_substrate"/>
    <property type="match status" value="1"/>
</dbReference>
<feature type="domain" description="HTH lysR-type" evidence="5">
    <location>
        <begin position="9"/>
        <end position="66"/>
    </location>
</feature>
<dbReference type="Gene3D" id="1.10.10.10">
    <property type="entry name" value="Winged helix-like DNA-binding domain superfamily/Winged helix DNA-binding domain"/>
    <property type="match status" value="1"/>
</dbReference>
<dbReference type="InterPro" id="IPR036388">
    <property type="entry name" value="WH-like_DNA-bd_sf"/>
</dbReference>
<dbReference type="InterPro" id="IPR000847">
    <property type="entry name" value="LysR_HTH_N"/>
</dbReference>
<dbReference type="FunFam" id="1.10.10.10:FF:000001">
    <property type="entry name" value="LysR family transcriptional regulator"/>
    <property type="match status" value="1"/>
</dbReference>
<keyword evidence="2" id="KW-0805">Transcription regulation</keyword>
<dbReference type="GO" id="GO:0003700">
    <property type="term" value="F:DNA-binding transcription factor activity"/>
    <property type="evidence" value="ECO:0007669"/>
    <property type="project" value="InterPro"/>
</dbReference>
<dbReference type="RefSeq" id="WP_183416030.1">
    <property type="nucleotide sequence ID" value="NZ_JACHXA010000003.1"/>
</dbReference>
<proteinExistence type="inferred from homology"/>
<dbReference type="SUPFAM" id="SSF53850">
    <property type="entry name" value="Periplasmic binding protein-like II"/>
    <property type="match status" value="1"/>
</dbReference>
<evidence type="ECO:0000256" key="4">
    <source>
        <dbReference type="ARBA" id="ARBA00023163"/>
    </source>
</evidence>
<dbReference type="CDD" id="cd08432">
    <property type="entry name" value="PBP2_GcdR_TrpI_HvrB_AmpR_like"/>
    <property type="match status" value="1"/>
</dbReference>
<comment type="similarity">
    <text evidence="1">Belongs to the LysR transcriptional regulatory family.</text>
</comment>
<evidence type="ECO:0000256" key="1">
    <source>
        <dbReference type="ARBA" id="ARBA00009437"/>
    </source>
</evidence>
<sequence length="304" mass="34187">MNNLRRLLPSANALLSFEAAARAGSFTKAATELGVTQAAVSYSIRQIETALGVKLFTRQHRRVALTETGERFYQDVSLGLAHILRSAEDIRRQHDDRHITISVSTAFASHWMVPRLAAFRQAHPDIDLRLQTTDKDIDLVAESITLGVRRGYGQWPGCGTAYFADEEILPLCSPGYLEEAGPFNSLDELAAAKLIHLDEPFRPRPSWQDWFANLGVSYQDRGDGLRFNDYALVIQAALEGQGVAIGWRHLTGNLIAQGNLVPARPEKWLGEQGFYVVWPFGPLENEDCKRVRDWLLDQSRPYRK</sequence>
<dbReference type="PRINTS" id="PR00039">
    <property type="entry name" value="HTHLYSR"/>
</dbReference>
<reference evidence="6 7" key="1">
    <citation type="submission" date="2020-08" db="EMBL/GenBank/DDBJ databases">
        <title>Genomic Encyclopedia of Type Strains, Phase III (KMG-III): the genomes of soil and plant-associated and newly described type strains.</title>
        <authorList>
            <person name="Whitman W."/>
        </authorList>
    </citation>
    <scope>NUCLEOTIDE SEQUENCE [LARGE SCALE GENOMIC DNA]</scope>
    <source>
        <strain evidence="6 7">CECT 8803</strain>
    </source>
</reference>
<dbReference type="AlphaFoldDB" id="A0A839SW97"/>
<dbReference type="PROSITE" id="PS50931">
    <property type="entry name" value="HTH_LYSR"/>
    <property type="match status" value="1"/>
</dbReference>
<dbReference type="Gene3D" id="3.40.190.10">
    <property type="entry name" value="Periplasmic binding protein-like II"/>
    <property type="match status" value="2"/>
</dbReference>